<dbReference type="CDD" id="cd03225">
    <property type="entry name" value="ABC_cobalt_CbiO_domain1"/>
    <property type="match status" value="1"/>
</dbReference>
<feature type="domain" description="ABC transporter" evidence="9">
    <location>
        <begin position="8"/>
        <end position="243"/>
    </location>
</feature>
<sequence length="279" mass="31268">METTQPYIRVVHLTYDYPDGTRALTDVNLEIHEGEFLALIGQNGSGKTTLSKCLNGLLKPTQGDVIVDGLNSKTTPIVQMVKRVGYVFQNPDHQLFNSTCWDEIAYGPRNILLPEDEVKERVIEAARVVGLPEAYFESHPFFLSKGLRQRVAIASILALRPKVIIVDEPTTGQDARQSFEIMEFLKDLNENHGHTIIIITHDMPIVAHYARRVVVMGLGRVLADGPTAEVFKQHEVLAQTHLEPPQITQLAQRCQHLGFDPGTLTVEQMLEQFQRLIGA</sequence>
<dbReference type="SUPFAM" id="SSF52540">
    <property type="entry name" value="P-loop containing nucleoside triphosphate hydrolases"/>
    <property type="match status" value="1"/>
</dbReference>
<name>A0A0P6Y7C0_9CHLR</name>
<protein>
    <recommendedName>
        <fullName evidence="9">ABC transporter domain-containing protein</fullName>
    </recommendedName>
</protein>
<evidence type="ECO:0000256" key="3">
    <source>
        <dbReference type="ARBA" id="ARBA00022448"/>
    </source>
</evidence>
<keyword evidence="11" id="KW-1185">Reference proteome</keyword>
<dbReference type="Pfam" id="PF00005">
    <property type="entry name" value="ABC_tran"/>
    <property type="match status" value="1"/>
</dbReference>
<dbReference type="PROSITE" id="PS50893">
    <property type="entry name" value="ABC_TRANSPORTER_2"/>
    <property type="match status" value="1"/>
</dbReference>
<keyword evidence="7" id="KW-1278">Translocase</keyword>
<evidence type="ECO:0000256" key="7">
    <source>
        <dbReference type="ARBA" id="ARBA00022967"/>
    </source>
</evidence>
<dbReference type="PANTHER" id="PTHR43553">
    <property type="entry name" value="HEAVY METAL TRANSPORTER"/>
    <property type="match status" value="1"/>
</dbReference>
<reference evidence="10 11" key="1">
    <citation type="submission" date="2015-07" db="EMBL/GenBank/DDBJ databases">
        <title>Whole genome sequence of Thermanaerothrix daxensis DSM 23592.</title>
        <authorList>
            <person name="Hemp J."/>
            <person name="Ward L.M."/>
            <person name="Pace L.A."/>
            <person name="Fischer W.W."/>
        </authorList>
    </citation>
    <scope>NUCLEOTIDE SEQUENCE [LARGE SCALE GENOMIC DNA]</scope>
    <source>
        <strain evidence="10 11">GNS-1</strain>
    </source>
</reference>
<evidence type="ECO:0000313" key="10">
    <source>
        <dbReference type="EMBL" id="KPL84715.1"/>
    </source>
</evidence>
<comment type="similarity">
    <text evidence="2">Belongs to the ABC transporter superfamily.</text>
</comment>
<comment type="caution">
    <text evidence="10">The sequence shown here is derived from an EMBL/GenBank/DDBJ whole genome shotgun (WGS) entry which is preliminary data.</text>
</comment>
<keyword evidence="6" id="KW-0067">ATP-binding</keyword>
<keyword evidence="3" id="KW-0813">Transport</keyword>
<evidence type="ECO:0000256" key="6">
    <source>
        <dbReference type="ARBA" id="ARBA00022840"/>
    </source>
</evidence>
<evidence type="ECO:0000256" key="4">
    <source>
        <dbReference type="ARBA" id="ARBA00022475"/>
    </source>
</evidence>
<dbReference type="OrthoDB" id="9784332at2"/>
<dbReference type="GO" id="GO:0043190">
    <property type="term" value="C:ATP-binding cassette (ABC) transporter complex"/>
    <property type="evidence" value="ECO:0007669"/>
    <property type="project" value="TreeGrafter"/>
</dbReference>
<dbReference type="Gene3D" id="3.40.50.300">
    <property type="entry name" value="P-loop containing nucleotide triphosphate hydrolases"/>
    <property type="match status" value="1"/>
</dbReference>
<evidence type="ECO:0000256" key="8">
    <source>
        <dbReference type="ARBA" id="ARBA00023136"/>
    </source>
</evidence>
<dbReference type="GO" id="GO:0005524">
    <property type="term" value="F:ATP binding"/>
    <property type="evidence" value="ECO:0007669"/>
    <property type="project" value="UniProtKB-KW"/>
</dbReference>
<dbReference type="InterPro" id="IPR027417">
    <property type="entry name" value="P-loop_NTPase"/>
</dbReference>
<organism evidence="10 11">
    <name type="scientific">Thermanaerothrix daxensis</name>
    <dbReference type="NCBI Taxonomy" id="869279"/>
    <lineage>
        <taxon>Bacteria</taxon>
        <taxon>Bacillati</taxon>
        <taxon>Chloroflexota</taxon>
        <taxon>Anaerolineae</taxon>
        <taxon>Anaerolineales</taxon>
        <taxon>Anaerolineaceae</taxon>
        <taxon>Thermanaerothrix</taxon>
    </lineage>
</organism>
<dbReference type="FunFam" id="3.40.50.300:FF:000224">
    <property type="entry name" value="Energy-coupling factor transporter ATP-binding protein EcfA"/>
    <property type="match status" value="1"/>
</dbReference>
<comment type="subcellular location">
    <subcellularLocation>
        <location evidence="1">Cell membrane</location>
    </subcellularLocation>
</comment>
<evidence type="ECO:0000259" key="9">
    <source>
        <dbReference type="PROSITE" id="PS50893"/>
    </source>
</evidence>
<dbReference type="GO" id="GO:0042626">
    <property type="term" value="F:ATPase-coupled transmembrane transporter activity"/>
    <property type="evidence" value="ECO:0007669"/>
    <property type="project" value="TreeGrafter"/>
</dbReference>
<dbReference type="SMART" id="SM00382">
    <property type="entry name" value="AAA"/>
    <property type="match status" value="1"/>
</dbReference>
<keyword evidence="5" id="KW-0547">Nucleotide-binding</keyword>
<keyword evidence="8" id="KW-0472">Membrane</keyword>
<dbReference type="PANTHER" id="PTHR43553:SF24">
    <property type="entry name" value="ENERGY-COUPLING FACTOR TRANSPORTER ATP-BINDING PROTEIN ECFA1"/>
    <property type="match status" value="1"/>
</dbReference>
<dbReference type="STRING" id="869279.SE15_00210"/>
<dbReference type="PATRIC" id="fig|869279.4.peg.41"/>
<evidence type="ECO:0000256" key="2">
    <source>
        <dbReference type="ARBA" id="ARBA00005417"/>
    </source>
</evidence>
<dbReference type="InterPro" id="IPR003593">
    <property type="entry name" value="AAA+_ATPase"/>
</dbReference>
<dbReference type="InterPro" id="IPR050095">
    <property type="entry name" value="ECF_ABC_transporter_ATP-bd"/>
</dbReference>
<keyword evidence="4" id="KW-1003">Cell membrane</keyword>
<evidence type="ECO:0000256" key="5">
    <source>
        <dbReference type="ARBA" id="ARBA00022741"/>
    </source>
</evidence>
<evidence type="ECO:0000256" key="1">
    <source>
        <dbReference type="ARBA" id="ARBA00004236"/>
    </source>
</evidence>
<proteinExistence type="inferred from homology"/>
<dbReference type="EMBL" id="LGKO01000002">
    <property type="protein sequence ID" value="KPL84715.1"/>
    <property type="molecule type" value="Genomic_DNA"/>
</dbReference>
<dbReference type="AlphaFoldDB" id="A0A0P6Y7C0"/>
<dbReference type="Proteomes" id="UP000050544">
    <property type="component" value="Unassembled WGS sequence"/>
</dbReference>
<gene>
    <name evidence="10" type="ORF">SE15_00210</name>
</gene>
<accession>A0A0P6Y7C0</accession>
<dbReference type="GO" id="GO:0016887">
    <property type="term" value="F:ATP hydrolysis activity"/>
    <property type="evidence" value="ECO:0007669"/>
    <property type="project" value="InterPro"/>
</dbReference>
<dbReference type="InterPro" id="IPR015856">
    <property type="entry name" value="ABC_transpr_CbiO/EcfA_su"/>
</dbReference>
<evidence type="ECO:0000313" key="11">
    <source>
        <dbReference type="Proteomes" id="UP000050544"/>
    </source>
</evidence>
<dbReference type="InterPro" id="IPR003439">
    <property type="entry name" value="ABC_transporter-like_ATP-bd"/>
</dbReference>